<comment type="caution">
    <text evidence="2">The sequence shown here is derived from an EMBL/GenBank/DDBJ whole genome shotgun (WGS) entry which is preliminary data.</text>
</comment>
<accession>A0A2A4CQA5</accession>
<evidence type="ECO:0000313" key="2">
    <source>
        <dbReference type="EMBL" id="PCD76432.1"/>
    </source>
</evidence>
<dbReference type="AlphaFoldDB" id="A0A2A4CQA5"/>
<dbReference type="Gene3D" id="2.30.30.40">
    <property type="entry name" value="SH3 Domains"/>
    <property type="match status" value="1"/>
</dbReference>
<organism evidence="2 3">
    <name type="scientific">Pseudothioclava arenosa</name>
    <dbReference type="NCBI Taxonomy" id="1795308"/>
    <lineage>
        <taxon>Bacteria</taxon>
        <taxon>Pseudomonadati</taxon>
        <taxon>Pseudomonadota</taxon>
        <taxon>Alphaproteobacteria</taxon>
        <taxon>Rhodobacterales</taxon>
        <taxon>Paracoccaceae</taxon>
        <taxon>Pseudothioclava</taxon>
    </lineage>
</organism>
<dbReference type="EMBL" id="NTJD01000006">
    <property type="protein sequence ID" value="PCD76432.1"/>
    <property type="molecule type" value="Genomic_DNA"/>
</dbReference>
<evidence type="ECO:0000313" key="3">
    <source>
        <dbReference type="Proteomes" id="UP000243507"/>
    </source>
</evidence>
<evidence type="ECO:0000259" key="1">
    <source>
        <dbReference type="Pfam" id="PF08239"/>
    </source>
</evidence>
<dbReference type="Pfam" id="PF08239">
    <property type="entry name" value="SH3_3"/>
    <property type="match status" value="1"/>
</dbReference>
<proteinExistence type="predicted"/>
<dbReference type="Proteomes" id="UP000243507">
    <property type="component" value="Unassembled WGS sequence"/>
</dbReference>
<gene>
    <name evidence="2" type="ORF">CLN94_09625</name>
</gene>
<reference evidence="2 3" key="1">
    <citation type="submission" date="2017-09" db="EMBL/GenBank/DDBJ databases">
        <title>A multilocus sequence analysis scheme for characterization of bacteria in the genus Thioclava.</title>
        <authorList>
            <person name="Liu Y."/>
            <person name="Shao Z."/>
        </authorList>
    </citation>
    <scope>NUCLEOTIDE SEQUENCE [LARGE SCALE GENOMIC DNA]</scope>
    <source>
        <strain evidence="2 3">CAU 1312</strain>
    </source>
</reference>
<keyword evidence="3" id="KW-1185">Reference proteome</keyword>
<protein>
    <recommendedName>
        <fullName evidence="1">SH3b domain-containing protein</fullName>
    </recommendedName>
</protein>
<sequence length="196" mass="20737">MFCLLAGAASAEGLPAFYSVTGVSADDRLNLRAAPNVQGAILGALEPDARGVEVIRFSEDGKWAQLNLSEGVVWVSARYLAREEGAEWWQGETALSCHGTEPFWSLAYAPEAGASFTAMGQEAQPLAIAWSALPQGGHLGVLGWRFAGEGAEGFATLRRELCSDGMSDRLYGITLDLFLAGTGAPLGLRGCCALRR</sequence>
<name>A0A2A4CQA5_9RHOB</name>
<dbReference type="InterPro" id="IPR003646">
    <property type="entry name" value="SH3-like_bac-type"/>
</dbReference>
<feature type="domain" description="SH3b" evidence="1">
    <location>
        <begin position="27"/>
        <end position="80"/>
    </location>
</feature>